<name>A0A1M7YZA0_9VIBR</name>
<dbReference type="EMBL" id="FRFG01000048">
    <property type="protein sequence ID" value="SHO57882.1"/>
    <property type="molecule type" value="Genomic_DNA"/>
</dbReference>
<feature type="compositionally biased region" description="Basic and acidic residues" evidence="1">
    <location>
        <begin position="264"/>
        <end position="275"/>
    </location>
</feature>
<feature type="region of interest" description="Disordered" evidence="1">
    <location>
        <begin position="214"/>
        <end position="294"/>
    </location>
</feature>
<gene>
    <name evidence="2" type="ORF">VQ7734_03652</name>
</gene>
<sequence>MSKTSDWVIVATEGNTVDGRKITASWINDMAQLYSTDEYTAMIWPEHRRVYGYGDNWGTVEALKAEKKDGQLRLFAKLTPNQYLLYANKNQQKLFTSIEPEPDYKGNGRCYLMGLAVTDSPASTGTTRLKFSRKPGTEITLESDAFEEIDFSGCFTRSDIFFSMCKTFFSGEQPEPANSQTEDEQPMNTEQFNQMMGAINTIGTKQGELEEKFKQFSQQPDAPETPKEPAATPEPEPADKTTGLTGEQFSQLTEMLNGIASKQGEMENQFKKLAEEAPGQRPDESGSDAAMEVF</sequence>
<proteinExistence type="predicted"/>
<dbReference type="InterPro" id="IPR009228">
    <property type="entry name" value="Capsid_scaffold_GpO"/>
</dbReference>
<evidence type="ECO:0000313" key="3">
    <source>
        <dbReference type="Proteomes" id="UP000184600"/>
    </source>
</evidence>
<protein>
    <submittedName>
        <fullName evidence="2">Phage capsid scaffolding protein (GPO) serine peptidase</fullName>
    </submittedName>
</protein>
<dbReference type="AlphaFoldDB" id="A0A1M7YZA0"/>
<dbReference type="Proteomes" id="UP000184600">
    <property type="component" value="Unassembled WGS sequence"/>
</dbReference>
<evidence type="ECO:0000256" key="1">
    <source>
        <dbReference type="SAM" id="MobiDB-lite"/>
    </source>
</evidence>
<dbReference type="RefSeq" id="WP_073585263.1">
    <property type="nucleotide sequence ID" value="NZ_AP024897.1"/>
</dbReference>
<organism evidence="2 3">
    <name type="scientific">Vibrio quintilis</name>
    <dbReference type="NCBI Taxonomy" id="1117707"/>
    <lineage>
        <taxon>Bacteria</taxon>
        <taxon>Pseudomonadati</taxon>
        <taxon>Pseudomonadota</taxon>
        <taxon>Gammaproteobacteria</taxon>
        <taxon>Vibrionales</taxon>
        <taxon>Vibrionaceae</taxon>
        <taxon>Vibrio</taxon>
    </lineage>
</organism>
<dbReference type="Pfam" id="PF05929">
    <property type="entry name" value="Phage_GPO"/>
    <property type="match status" value="1"/>
</dbReference>
<dbReference type="OrthoDB" id="5625143at2"/>
<dbReference type="STRING" id="1117707.VQ7734_03652"/>
<accession>A0A1M7YZA0</accession>
<feature type="compositionally biased region" description="Polar residues" evidence="1">
    <location>
        <begin position="243"/>
        <end position="254"/>
    </location>
</feature>
<keyword evidence="3" id="KW-1185">Reference proteome</keyword>
<reference evidence="3" key="1">
    <citation type="submission" date="2016-12" db="EMBL/GenBank/DDBJ databases">
        <authorList>
            <person name="Rodrigo-Torres L."/>
            <person name="Arahal R.D."/>
            <person name="Lucena T."/>
        </authorList>
    </citation>
    <scope>NUCLEOTIDE SEQUENCE [LARGE SCALE GENOMIC DNA]</scope>
</reference>
<evidence type="ECO:0000313" key="2">
    <source>
        <dbReference type="EMBL" id="SHO57882.1"/>
    </source>
</evidence>